<dbReference type="PANTHER" id="PTHR43566">
    <property type="entry name" value="CONSERVED PROTEIN"/>
    <property type="match status" value="1"/>
</dbReference>
<dbReference type="RefSeq" id="WP_078755047.1">
    <property type="nucleotide sequence ID" value="NZ_FUWO01000001.1"/>
</dbReference>
<keyword evidence="4" id="KW-1185">Reference proteome</keyword>
<dbReference type="Pfam" id="PF13635">
    <property type="entry name" value="DUF4143"/>
    <property type="match status" value="1"/>
</dbReference>
<evidence type="ECO:0000313" key="4">
    <source>
        <dbReference type="Proteomes" id="UP000189941"/>
    </source>
</evidence>
<feature type="domain" description="DUF4143" evidence="2">
    <location>
        <begin position="197"/>
        <end position="356"/>
    </location>
</feature>
<dbReference type="Pfam" id="PF13173">
    <property type="entry name" value="AAA_14"/>
    <property type="match status" value="1"/>
</dbReference>
<dbReference type="PANTHER" id="PTHR43566:SF2">
    <property type="entry name" value="DUF4143 DOMAIN-CONTAINING PROTEIN"/>
    <property type="match status" value="1"/>
</dbReference>
<feature type="domain" description="AAA" evidence="1">
    <location>
        <begin position="19"/>
        <end position="136"/>
    </location>
</feature>
<reference evidence="4" key="1">
    <citation type="submission" date="2017-02" db="EMBL/GenBank/DDBJ databases">
        <authorList>
            <person name="Varghese N."/>
            <person name="Submissions S."/>
        </authorList>
    </citation>
    <scope>NUCLEOTIDE SEQUENCE [LARGE SCALE GENOMIC DNA]</scope>
    <source>
        <strain evidence="4">DSM 15739</strain>
    </source>
</reference>
<sequence>MVYIKRTAEKVIEKIVSTFKIALVTGPRQVGKSTLLKELYGAEYEYITFDDINELQLATSDPKLFFINHPGKLIIDEVQLCPEIFSELKRIVDSTDEVGQFILTGSQTFALMQNVSESLAGRVGIMELKPLSTQEIIGHSQNNAFVPSTTLIHDSHSELNYSQLWEIIHRGSLPELYRRPEMDWEMYYSSYLTTFIQRDVRQLTAIQDLNLFNRFISILAARTSQEVNYANIAQEVGVDQKTVKAWIGILEASGMIYIIPTFSNNQLKRVTKAPVLYFFDTGLVAYLGRWTTAKTLQNGAFAGAILENYCVSEIIKSYSNQGSSHYPIYFYRDKDKKEIDLIIEDSGVLYPIEIKHTASPNIKMTKHMSILDKAEGYEVGLKTILAQVERNYLLAEDTLVYSIKEL</sequence>
<proteinExistence type="predicted"/>
<gene>
    <name evidence="3" type="ORF">SAMN02746011_00170</name>
</gene>
<dbReference type="SUPFAM" id="SSF52540">
    <property type="entry name" value="P-loop containing nucleoside triphosphate hydrolases"/>
    <property type="match status" value="1"/>
</dbReference>
<protein>
    <recommendedName>
        <fullName evidence="5">AAA+ ATPase domain-containing protein</fullName>
    </recommendedName>
</protein>
<dbReference type="Proteomes" id="UP000189941">
    <property type="component" value="Unassembled WGS sequence"/>
</dbReference>
<evidence type="ECO:0000259" key="1">
    <source>
        <dbReference type="Pfam" id="PF13173"/>
    </source>
</evidence>
<accession>A0A1T4JME7</accession>
<evidence type="ECO:0008006" key="5">
    <source>
        <dbReference type="Google" id="ProtNLM"/>
    </source>
</evidence>
<dbReference type="AlphaFoldDB" id="A0A1T4JME7"/>
<dbReference type="InterPro" id="IPR027417">
    <property type="entry name" value="P-loop_NTPase"/>
</dbReference>
<dbReference type="EMBL" id="FUWO01000001">
    <property type="protein sequence ID" value="SJZ31334.1"/>
    <property type="molecule type" value="Genomic_DNA"/>
</dbReference>
<dbReference type="STRING" id="1121925.SAMN02746011_00170"/>
<dbReference type="InterPro" id="IPR025420">
    <property type="entry name" value="DUF4143"/>
</dbReference>
<dbReference type="InterPro" id="IPR041682">
    <property type="entry name" value="AAA_14"/>
</dbReference>
<dbReference type="OrthoDB" id="9801684at2"/>
<evidence type="ECO:0000259" key="2">
    <source>
        <dbReference type="Pfam" id="PF13635"/>
    </source>
</evidence>
<name>A0A1T4JME7_9LACT</name>
<evidence type="ECO:0000313" key="3">
    <source>
        <dbReference type="EMBL" id="SJZ31334.1"/>
    </source>
</evidence>
<organism evidence="3 4">
    <name type="scientific">Globicatella sulfidifaciens DSM 15739</name>
    <dbReference type="NCBI Taxonomy" id="1121925"/>
    <lineage>
        <taxon>Bacteria</taxon>
        <taxon>Bacillati</taxon>
        <taxon>Bacillota</taxon>
        <taxon>Bacilli</taxon>
        <taxon>Lactobacillales</taxon>
        <taxon>Aerococcaceae</taxon>
        <taxon>Globicatella</taxon>
    </lineage>
</organism>